<dbReference type="RefSeq" id="WP_167672689.1">
    <property type="nucleotide sequence ID" value="NZ_JAATJS010000003.1"/>
</dbReference>
<accession>A0ABX0VBA1</accession>
<dbReference type="Proteomes" id="UP000707352">
    <property type="component" value="Unassembled WGS sequence"/>
</dbReference>
<dbReference type="EMBL" id="JAATJS010000003">
    <property type="protein sequence ID" value="NIX76773.1"/>
    <property type="molecule type" value="Genomic_DNA"/>
</dbReference>
<gene>
    <name evidence="3" type="ORF">HB375_09115</name>
</gene>
<dbReference type="PANTHER" id="PTHR22602:SF0">
    <property type="entry name" value="TRANSFERASE CAF17, MITOCHONDRIAL-RELATED"/>
    <property type="match status" value="1"/>
</dbReference>
<sequence length="288" mass="30661">MPSAHLADRGVVRVSGEDAKTFLDNLVTCDMHRVSPQTARLGALLTPQGKILFDFIVFEAPAEIGGGYYLDVLKGYAADLAKRLTFYKLRAKVAIEDLSDKLAVIAGWDAPKPGDEAGLIAGDPRLSALGWRALVAAEDAAEFAKVPAEQYHAHRIALGVPEGGRDFLFGNAFPHEALMDQLHGVDFDKGCYVGQEVVSRMQHRGTARTRMVPATYEGGFAAEVGAEVMAGDKSLGKTGTGADGKGLLMIRLDRASDALAAGETIRAGGIPVQLQKPSWIGFPFPGEV</sequence>
<dbReference type="NCBIfam" id="TIGR03317">
    <property type="entry name" value="ygfZ_signature"/>
    <property type="match status" value="1"/>
</dbReference>
<dbReference type="InterPro" id="IPR027266">
    <property type="entry name" value="TrmE/GcvT-like"/>
</dbReference>
<reference evidence="3 4" key="1">
    <citation type="submission" date="2020-03" db="EMBL/GenBank/DDBJ databases">
        <title>The genome sequence of Microvirga sp. c23x22.</title>
        <authorList>
            <person name="Zhang X."/>
        </authorList>
    </citation>
    <scope>NUCLEOTIDE SEQUENCE [LARGE SCALE GENOMIC DNA]</scope>
    <source>
        <strain evidence="4">c23x22</strain>
    </source>
</reference>
<evidence type="ECO:0000259" key="2">
    <source>
        <dbReference type="Pfam" id="PF25455"/>
    </source>
</evidence>
<organism evidence="3 4">
    <name type="scientific">Microvirga terricola</name>
    <dbReference type="NCBI Taxonomy" id="2719797"/>
    <lineage>
        <taxon>Bacteria</taxon>
        <taxon>Pseudomonadati</taxon>
        <taxon>Pseudomonadota</taxon>
        <taxon>Alphaproteobacteria</taxon>
        <taxon>Hyphomicrobiales</taxon>
        <taxon>Methylobacteriaceae</taxon>
        <taxon>Microvirga</taxon>
    </lineage>
</organism>
<dbReference type="InterPro" id="IPR057460">
    <property type="entry name" value="CAF17_C"/>
</dbReference>
<evidence type="ECO:0000313" key="4">
    <source>
        <dbReference type="Proteomes" id="UP000707352"/>
    </source>
</evidence>
<proteinExistence type="predicted"/>
<dbReference type="InterPro" id="IPR045179">
    <property type="entry name" value="YgfZ/GcvT"/>
</dbReference>
<name>A0ABX0VBA1_9HYPH</name>
<dbReference type="PANTHER" id="PTHR22602">
    <property type="entry name" value="TRANSFERASE CAF17, MITOCHONDRIAL-RELATED"/>
    <property type="match status" value="1"/>
</dbReference>
<dbReference type="SUPFAM" id="SSF103025">
    <property type="entry name" value="Folate-binding domain"/>
    <property type="match status" value="1"/>
</dbReference>
<evidence type="ECO:0000313" key="3">
    <source>
        <dbReference type="EMBL" id="NIX76773.1"/>
    </source>
</evidence>
<comment type="caution">
    <text evidence="3">The sequence shown here is derived from an EMBL/GenBank/DDBJ whole genome shotgun (WGS) entry which is preliminary data.</text>
</comment>
<keyword evidence="1" id="KW-0809">Transit peptide</keyword>
<dbReference type="Gene3D" id="3.30.1360.120">
    <property type="entry name" value="Probable tRNA modification gtpase trme, domain 1"/>
    <property type="match status" value="2"/>
</dbReference>
<feature type="domain" description="CAF17 C-terminal" evidence="2">
    <location>
        <begin position="208"/>
        <end position="280"/>
    </location>
</feature>
<protein>
    <submittedName>
        <fullName evidence="3">Folate-binding protein YgfZ</fullName>
    </submittedName>
</protein>
<dbReference type="Pfam" id="PF25455">
    <property type="entry name" value="Beta-barrel_CAF17_C"/>
    <property type="match status" value="1"/>
</dbReference>
<dbReference type="InterPro" id="IPR017703">
    <property type="entry name" value="YgfZ/GCV_T_CS"/>
</dbReference>
<evidence type="ECO:0000256" key="1">
    <source>
        <dbReference type="ARBA" id="ARBA00022946"/>
    </source>
</evidence>
<keyword evidence="4" id="KW-1185">Reference proteome</keyword>